<evidence type="ECO:0000313" key="2">
    <source>
        <dbReference type="EMBL" id="TDD98129.1"/>
    </source>
</evidence>
<dbReference type="GO" id="GO:0016812">
    <property type="term" value="F:hydrolase activity, acting on carbon-nitrogen (but not peptide) bonds, in cyclic amides"/>
    <property type="evidence" value="ECO:0007669"/>
    <property type="project" value="TreeGrafter"/>
</dbReference>
<dbReference type="InterPro" id="IPR011059">
    <property type="entry name" value="Metal-dep_hydrolase_composite"/>
</dbReference>
<proteinExistence type="predicted"/>
<keyword evidence="3" id="KW-1185">Reference proteome</keyword>
<dbReference type="Gene3D" id="2.30.40.10">
    <property type="entry name" value="Urease, subunit C, domain 1"/>
    <property type="match status" value="2"/>
</dbReference>
<dbReference type="Proteomes" id="UP000294513">
    <property type="component" value="Unassembled WGS sequence"/>
</dbReference>
<dbReference type="InterPro" id="IPR023100">
    <property type="entry name" value="D-aminoacylase_insert_dom_sf"/>
</dbReference>
<dbReference type="SUPFAM" id="SSF51338">
    <property type="entry name" value="Composite domain of metallo-dependent hydrolases"/>
    <property type="match status" value="1"/>
</dbReference>
<dbReference type="InterPro" id="IPR013108">
    <property type="entry name" value="Amidohydro_3"/>
</dbReference>
<dbReference type="Gene3D" id="3.20.20.140">
    <property type="entry name" value="Metal-dependent hydrolases"/>
    <property type="match status" value="2"/>
</dbReference>
<dbReference type="InterPro" id="IPR032466">
    <property type="entry name" value="Metal_Hydrolase"/>
</dbReference>
<accession>A0A4R5CGE8</accession>
<dbReference type="PANTHER" id="PTHR11647:SF1">
    <property type="entry name" value="COLLAPSIN RESPONSE MEDIATOR PROTEIN"/>
    <property type="match status" value="1"/>
</dbReference>
<dbReference type="OrthoDB" id="9766983at2"/>
<feature type="domain" description="Amidohydrolase 3" evidence="1">
    <location>
        <begin position="47"/>
        <end position="197"/>
    </location>
</feature>
<name>A0A4R5CGE8_9ACTN</name>
<dbReference type="EMBL" id="SMKU01000001">
    <property type="protein sequence ID" value="TDD98129.1"/>
    <property type="molecule type" value="Genomic_DNA"/>
</dbReference>
<evidence type="ECO:0000313" key="3">
    <source>
        <dbReference type="Proteomes" id="UP000294513"/>
    </source>
</evidence>
<dbReference type="GO" id="GO:0005829">
    <property type="term" value="C:cytosol"/>
    <property type="evidence" value="ECO:0007669"/>
    <property type="project" value="TreeGrafter"/>
</dbReference>
<organism evidence="2 3">
    <name type="scientific">Actinomadura rubrisoli</name>
    <dbReference type="NCBI Taxonomy" id="2530368"/>
    <lineage>
        <taxon>Bacteria</taxon>
        <taxon>Bacillati</taxon>
        <taxon>Actinomycetota</taxon>
        <taxon>Actinomycetes</taxon>
        <taxon>Streptosporangiales</taxon>
        <taxon>Thermomonosporaceae</taxon>
        <taxon>Actinomadura</taxon>
    </lineage>
</organism>
<dbReference type="Gene3D" id="3.30.1490.130">
    <property type="entry name" value="D-aminoacylase. Domain 3"/>
    <property type="match status" value="1"/>
</dbReference>
<feature type="domain" description="Amidohydrolase 3" evidence="1">
    <location>
        <begin position="418"/>
        <end position="544"/>
    </location>
</feature>
<dbReference type="InterPro" id="IPR050378">
    <property type="entry name" value="Metallo-dep_Hydrolases_sf"/>
</dbReference>
<reference evidence="2 3" key="1">
    <citation type="submission" date="2019-03" db="EMBL/GenBank/DDBJ databases">
        <title>Draft genome sequences of novel Actinobacteria.</title>
        <authorList>
            <person name="Sahin N."/>
            <person name="Ay H."/>
            <person name="Saygin H."/>
        </authorList>
    </citation>
    <scope>NUCLEOTIDE SEQUENCE [LARGE SCALE GENOMIC DNA]</scope>
    <source>
        <strain evidence="2 3">H3C3</strain>
    </source>
</reference>
<dbReference type="RefSeq" id="WP_131888650.1">
    <property type="nucleotide sequence ID" value="NZ_SMKU01000001.1"/>
</dbReference>
<sequence>MARFDTVIKGGTVIDGRRNPRVRSDVGIKDGRVAGFGRLSASDADHVLDADGLIVAPGFVDLHTHYDSQLFWDPYCTVSGYHGVTSVVIGNCGYSFAPVRPAEREAAMMMFTRVEQISYESMQATLPWTWESFPQFLDAVDALPKGVNVLPYVGVNPLLTYVMGHEAAKSRHATAEENAAVGRLLGEAVDAGACGWSALRCPADSYSSVHRDHDATSFPSDVMSHDTAFALGGALAERNTGFMQIMMVSNDPVDDVTHLEELARTSGRPIIWNTLVIDGNDPDRHRMGMAWFDSCRERGLPLYCQATTTDVSMPFTLDIWNLWDANPAWAEALMGGRQERIAKLSDPGMRERLRKEDVVLYPLHLTTLVETGNPAYREYTGQRVPQIAQALGKDPVDALLDISLSEDLRTMWRADLLEQNSDLLREIVQHPWMIPGVSDGGAHTKMITSGRFPTEHIETFVREYGWVSLEEMHWKLSALPAHVAGFAGRGTLTLGAPADIVVYDYATLRSLPEEVAHDVPGGDWRRTRKAEGYRYIVVNGQVTFDDGRPTGTTPGRLLRHGG</sequence>
<comment type="caution">
    <text evidence="2">The sequence shown here is derived from an EMBL/GenBank/DDBJ whole genome shotgun (WGS) entry which is preliminary data.</text>
</comment>
<dbReference type="SUPFAM" id="SSF51556">
    <property type="entry name" value="Metallo-dependent hydrolases"/>
    <property type="match status" value="1"/>
</dbReference>
<evidence type="ECO:0000259" key="1">
    <source>
        <dbReference type="Pfam" id="PF07969"/>
    </source>
</evidence>
<dbReference type="AlphaFoldDB" id="A0A4R5CGE8"/>
<dbReference type="Pfam" id="PF07969">
    <property type="entry name" value="Amidohydro_3"/>
    <property type="match status" value="2"/>
</dbReference>
<dbReference type="GO" id="GO:0016811">
    <property type="term" value="F:hydrolase activity, acting on carbon-nitrogen (but not peptide) bonds, in linear amides"/>
    <property type="evidence" value="ECO:0007669"/>
    <property type="project" value="InterPro"/>
</dbReference>
<dbReference type="PANTHER" id="PTHR11647">
    <property type="entry name" value="HYDRANTOINASE/DIHYDROPYRIMIDINASE FAMILY MEMBER"/>
    <property type="match status" value="1"/>
</dbReference>
<protein>
    <submittedName>
        <fullName evidence="2">Aminoacylase</fullName>
    </submittedName>
</protein>
<gene>
    <name evidence="2" type="ORF">E1298_00220</name>
</gene>